<evidence type="ECO:0000313" key="2">
    <source>
        <dbReference type="EMBL" id="CAF5075861.1"/>
    </source>
</evidence>
<name>A0A822DQ91_9BILA</name>
<feature type="region of interest" description="Disordered" evidence="1">
    <location>
        <begin position="41"/>
        <end position="83"/>
    </location>
</feature>
<evidence type="ECO:0000256" key="1">
    <source>
        <dbReference type="SAM" id="MobiDB-lite"/>
    </source>
</evidence>
<feature type="compositionally biased region" description="Low complexity" evidence="1">
    <location>
        <begin position="53"/>
        <end position="69"/>
    </location>
</feature>
<organism evidence="2 3">
    <name type="scientific">Rotaria socialis</name>
    <dbReference type="NCBI Taxonomy" id="392032"/>
    <lineage>
        <taxon>Eukaryota</taxon>
        <taxon>Metazoa</taxon>
        <taxon>Spiralia</taxon>
        <taxon>Gnathifera</taxon>
        <taxon>Rotifera</taxon>
        <taxon>Eurotatoria</taxon>
        <taxon>Bdelloidea</taxon>
        <taxon>Philodinida</taxon>
        <taxon>Philodinidae</taxon>
        <taxon>Rotaria</taxon>
    </lineage>
</organism>
<sequence length="83" mass="9145">TSHLRADPSLILETPNVYEQAARLKNFSVVDHLTQFDIHSSQSINDELSKTPSGMSFSSASSTCSSDLSPPAHLVPFQMHHHQ</sequence>
<feature type="non-terminal residue" evidence="2">
    <location>
        <position position="83"/>
    </location>
</feature>
<evidence type="ECO:0000313" key="3">
    <source>
        <dbReference type="Proteomes" id="UP000663848"/>
    </source>
</evidence>
<reference evidence="2" key="1">
    <citation type="submission" date="2021-02" db="EMBL/GenBank/DDBJ databases">
        <authorList>
            <person name="Nowell W R."/>
        </authorList>
    </citation>
    <scope>NUCLEOTIDE SEQUENCE</scope>
</reference>
<comment type="caution">
    <text evidence="2">The sequence shown here is derived from an EMBL/GenBank/DDBJ whole genome shotgun (WGS) entry which is preliminary data.</text>
</comment>
<feature type="compositionally biased region" description="Polar residues" evidence="1">
    <location>
        <begin position="41"/>
        <end position="52"/>
    </location>
</feature>
<gene>
    <name evidence="2" type="ORF">QYT958_LOCUS43594</name>
</gene>
<feature type="non-terminal residue" evidence="2">
    <location>
        <position position="1"/>
    </location>
</feature>
<dbReference type="Proteomes" id="UP000663848">
    <property type="component" value="Unassembled WGS sequence"/>
</dbReference>
<accession>A0A822DQ91</accession>
<dbReference type="EMBL" id="CAJOBR010062645">
    <property type="protein sequence ID" value="CAF5075861.1"/>
    <property type="molecule type" value="Genomic_DNA"/>
</dbReference>
<protein>
    <submittedName>
        <fullName evidence="2">Uncharacterized protein</fullName>
    </submittedName>
</protein>
<proteinExistence type="predicted"/>
<dbReference type="AlphaFoldDB" id="A0A822DQ91"/>